<comment type="caution">
    <text evidence="1">The sequence shown here is derived from an EMBL/GenBank/DDBJ whole genome shotgun (WGS) entry which is preliminary data.</text>
</comment>
<accession>A0ACC2QVE1</accession>
<evidence type="ECO:0000313" key="2">
    <source>
        <dbReference type="Proteomes" id="UP001231649"/>
    </source>
</evidence>
<gene>
    <name evidence="1" type="ORF">PYW08_015163</name>
</gene>
<dbReference type="Proteomes" id="UP001231649">
    <property type="component" value="Chromosome 7"/>
</dbReference>
<evidence type="ECO:0000313" key="1">
    <source>
        <dbReference type="EMBL" id="KAJ8726766.1"/>
    </source>
</evidence>
<organism evidence="1 2">
    <name type="scientific">Mythimna loreyi</name>
    <dbReference type="NCBI Taxonomy" id="667449"/>
    <lineage>
        <taxon>Eukaryota</taxon>
        <taxon>Metazoa</taxon>
        <taxon>Ecdysozoa</taxon>
        <taxon>Arthropoda</taxon>
        <taxon>Hexapoda</taxon>
        <taxon>Insecta</taxon>
        <taxon>Pterygota</taxon>
        <taxon>Neoptera</taxon>
        <taxon>Endopterygota</taxon>
        <taxon>Lepidoptera</taxon>
        <taxon>Glossata</taxon>
        <taxon>Ditrysia</taxon>
        <taxon>Noctuoidea</taxon>
        <taxon>Noctuidae</taxon>
        <taxon>Noctuinae</taxon>
        <taxon>Hadenini</taxon>
        <taxon>Mythimna</taxon>
    </lineage>
</organism>
<reference evidence="1" key="1">
    <citation type="submission" date="2023-03" db="EMBL/GenBank/DDBJ databases">
        <title>Chromosome-level genomes of two armyworms, Mythimna separata and Mythimna loreyi, provide insights into the biosynthesis and reception of sex pheromones.</title>
        <authorList>
            <person name="Zhao H."/>
        </authorList>
    </citation>
    <scope>NUCLEOTIDE SEQUENCE</scope>
    <source>
        <strain evidence="1">BeijingLab</strain>
    </source>
</reference>
<proteinExistence type="predicted"/>
<protein>
    <submittedName>
        <fullName evidence="1">Uncharacterized protein</fullName>
    </submittedName>
</protein>
<sequence length="495" mass="54491">MEYRESYTSEHSEVLISKMAKAKESMEIDNFKSTADLTSNPGFQSSLSIASKNVDEKPYNPFEHRTVEHPNSTIGSIVHLLKCCLGSGILAMPAAFKNSGLIVGAIGTLIAGFICTHTVHILVKVSQEVCVDAKKPSLSFAETCGAAFTYGPKKLQPWGNFVKVLVDYSMVVTYFSVLCVYVVFIGSSMKEVMDVYMPDNPLSIQAACALTLVPLVLICQIRNLKYLVPFSAIANFLILVVFAITLYYVFLDLPPIKERELVAGITQWPLFLSTVIFAMEGIGVVMPVENEMAKPQQFLGCPGVLNIAMVIVITLYGIVGFFGYLQYGDFVKGSITLNLPEEDVIAQSAKALMAFVIFLSFALQFYVPMEMITRKRKGKESRYENLIQIVIRTVLVTMAVAIAAAFPNLELVISFVGAVFFSTLGLLIPAVVDTVYNWDNNLGPFKYVLWKNLIIGIISLIALFSGAYVSVQGMIEDFGGHSLESHEFHDNATLT</sequence>
<name>A0ACC2QVE1_9NEOP</name>
<dbReference type="EMBL" id="CM056783">
    <property type="protein sequence ID" value="KAJ8726766.1"/>
    <property type="molecule type" value="Genomic_DNA"/>
</dbReference>
<keyword evidence="2" id="KW-1185">Reference proteome</keyword>